<evidence type="ECO:0000313" key="1">
    <source>
        <dbReference type="EMBL" id="JAH84759.1"/>
    </source>
</evidence>
<proteinExistence type="predicted"/>
<dbReference type="EMBL" id="GBXM01023818">
    <property type="protein sequence ID" value="JAH84759.1"/>
    <property type="molecule type" value="Transcribed_RNA"/>
</dbReference>
<organism evidence="1">
    <name type="scientific">Anguilla anguilla</name>
    <name type="common">European freshwater eel</name>
    <name type="synonym">Muraena anguilla</name>
    <dbReference type="NCBI Taxonomy" id="7936"/>
    <lineage>
        <taxon>Eukaryota</taxon>
        <taxon>Metazoa</taxon>
        <taxon>Chordata</taxon>
        <taxon>Craniata</taxon>
        <taxon>Vertebrata</taxon>
        <taxon>Euteleostomi</taxon>
        <taxon>Actinopterygii</taxon>
        <taxon>Neopterygii</taxon>
        <taxon>Teleostei</taxon>
        <taxon>Anguilliformes</taxon>
        <taxon>Anguillidae</taxon>
        <taxon>Anguilla</taxon>
    </lineage>
</organism>
<protein>
    <submittedName>
        <fullName evidence="1">Uncharacterized protein</fullName>
    </submittedName>
</protein>
<accession>A0A0E9W323</accession>
<name>A0A0E9W323_ANGAN</name>
<reference evidence="1" key="2">
    <citation type="journal article" date="2015" name="Fish Shellfish Immunol.">
        <title>Early steps in the European eel (Anguilla anguilla)-Vibrio vulnificus interaction in the gills: Role of the RtxA13 toxin.</title>
        <authorList>
            <person name="Callol A."/>
            <person name="Pajuelo D."/>
            <person name="Ebbesson L."/>
            <person name="Teles M."/>
            <person name="MacKenzie S."/>
            <person name="Amaro C."/>
        </authorList>
    </citation>
    <scope>NUCLEOTIDE SEQUENCE</scope>
</reference>
<sequence length="15" mass="1560">MSPSAAGQSVSLRLR</sequence>
<reference evidence="1" key="1">
    <citation type="submission" date="2014-11" db="EMBL/GenBank/DDBJ databases">
        <authorList>
            <person name="Amaro Gonzalez C."/>
        </authorList>
    </citation>
    <scope>NUCLEOTIDE SEQUENCE</scope>
</reference>